<comment type="caution">
    <text evidence="2">The sequence shown here is derived from an EMBL/GenBank/DDBJ whole genome shotgun (WGS) entry which is preliminary data.</text>
</comment>
<feature type="compositionally biased region" description="Polar residues" evidence="1">
    <location>
        <begin position="359"/>
        <end position="369"/>
    </location>
</feature>
<feature type="region of interest" description="Disordered" evidence="1">
    <location>
        <begin position="407"/>
        <end position="436"/>
    </location>
</feature>
<feature type="compositionally biased region" description="Polar residues" evidence="1">
    <location>
        <begin position="15"/>
        <end position="29"/>
    </location>
</feature>
<feature type="region of interest" description="Disordered" evidence="1">
    <location>
        <begin position="1"/>
        <end position="29"/>
    </location>
</feature>
<organism evidence="2 3">
    <name type="scientific">Tachysurus vachellii</name>
    <name type="common">Darkbarbel catfish</name>
    <name type="synonym">Pelteobagrus vachellii</name>
    <dbReference type="NCBI Taxonomy" id="175792"/>
    <lineage>
        <taxon>Eukaryota</taxon>
        <taxon>Metazoa</taxon>
        <taxon>Chordata</taxon>
        <taxon>Craniata</taxon>
        <taxon>Vertebrata</taxon>
        <taxon>Euteleostomi</taxon>
        <taxon>Actinopterygii</taxon>
        <taxon>Neopterygii</taxon>
        <taxon>Teleostei</taxon>
        <taxon>Ostariophysi</taxon>
        <taxon>Siluriformes</taxon>
        <taxon>Bagridae</taxon>
        <taxon>Tachysurus</taxon>
    </lineage>
</organism>
<dbReference type="Proteomes" id="UP001187315">
    <property type="component" value="Unassembled WGS sequence"/>
</dbReference>
<evidence type="ECO:0000313" key="2">
    <source>
        <dbReference type="EMBL" id="KAK2855112.1"/>
    </source>
</evidence>
<accession>A0AA88NAC3</accession>
<evidence type="ECO:0000313" key="3">
    <source>
        <dbReference type="Proteomes" id="UP001187315"/>
    </source>
</evidence>
<dbReference type="EMBL" id="JAVHJS010000006">
    <property type="protein sequence ID" value="KAK2855112.1"/>
    <property type="molecule type" value="Genomic_DNA"/>
</dbReference>
<evidence type="ECO:0000256" key="1">
    <source>
        <dbReference type="SAM" id="MobiDB-lite"/>
    </source>
</evidence>
<name>A0AA88NAC3_TACVA</name>
<feature type="compositionally biased region" description="Basic and acidic residues" evidence="1">
    <location>
        <begin position="417"/>
        <end position="426"/>
    </location>
</feature>
<gene>
    <name evidence="2" type="ORF">Q7C36_006981</name>
</gene>
<proteinExistence type="predicted"/>
<feature type="region of interest" description="Disordered" evidence="1">
    <location>
        <begin position="352"/>
        <end position="393"/>
    </location>
</feature>
<keyword evidence="3" id="KW-1185">Reference proteome</keyword>
<reference evidence="2" key="1">
    <citation type="submission" date="2023-08" db="EMBL/GenBank/DDBJ databases">
        <title>Pelteobagrus vachellii genome.</title>
        <authorList>
            <person name="Liu H."/>
        </authorList>
    </citation>
    <scope>NUCLEOTIDE SEQUENCE</scope>
    <source>
        <strain evidence="2">PRFRI_2022a</strain>
        <tissue evidence="2">Muscle</tissue>
    </source>
</reference>
<protein>
    <submittedName>
        <fullName evidence="2">Uncharacterized protein</fullName>
    </submittedName>
</protein>
<sequence>MSTTEETAISFAPDSRSSPTMKDFSQQTAEAEEVLAHGKNSLHATKIESIHLPSISTMKSTAPIIIVEELERAGAGLSAKIPEKPKLLPRRQRTEPNRISPVKADDQLSDIMEPAKSTYMKKYSAAHEGKVRFNLAENMYFSDTEDSCYSPEASVVEVSQIRADITDAVLEYVTSTSFKNQLSLRIINEIDANIAKAVSQVQRKEHAQRFATARDREEYLSQEQQSSNILSTPGFSEGIASVIGYALMEVREDMKNNFTSQSHELQTESPSACSFVNEIVANVFDSMLESLLPMNDDHCHLNWDVSTNEDSSMTDNLFIQESDAAIENDPLTSRVESDSDLAKSVLEVVASSEEPIPSDITSRGVQQTGHQEHAKPVPSPPSGDKPNAPRVCARRRIRFVKASSCPDIVRSGIPDQSHQKESEVKHSHSLTGIDRL</sequence>
<dbReference type="AlphaFoldDB" id="A0AA88NAC3"/>